<dbReference type="OMA" id="FIPFNVY"/>
<feature type="transmembrane region" description="Helical" evidence="7">
    <location>
        <begin position="463"/>
        <end position="486"/>
    </location>
</feature>
<feature type="transmembrane region" description="Helical" evidence="7">
    <location>
        <begin position="333"/>
        <end position="352"/>
    </location>
</feature>
<feature type="transmembrane region" description="Helical" evidence="7">
    <location>
        <begin position="219"/>
        <end position="239"/>
    </location>
</feature>
<organism evidence="9 10">
    <name type="scientific">Xylona heveae (strain CBS 132557 / TC161)</name>
    <dbReference type="NCBI Taxonomy" id="1328760"/>
    <lineage>
        <taxon>Eukaryota</taxon>
        <taxon>Fungi</taxon>
        <taxon>Dikarya</taxon>
        <taxon>Ascomycota</taxon>
        <taxon>Pezizomycotina</taxon>
        <taxon>Xylonomycetes</taxon>
        <taxon>Xylonales</taxon>
        <taxon>Xylonaceae</taxon>
        <taxon>Xylona</taxon>
    </lineage>
</organism>
<proteinExistence type="inferred from homology"/>
<dbReference type="FunFam" id="1.20.1250.20:FF:000011">
    <property type="entry name" value="MFS multidrug transporter, putative"/>
    <property type="match status" value="1"/>
</dbReference>
<dbReference type="PANTHER" id="PTHR23502:SF68">
    <property type="entry name" value="MULTIDRUG TRANSPORTER, PUTATIVE (AFU_ORTHOLOGUE AFUA_3G01120)-RELATED"/>
    <property type="match status" value="1"/>
</dbReference>
<dbReference type="AlphaFoldDB" id="A0A165FH11"/>
<evidence type="ECO:0000313" key="9">
    <source>
        <dbReference type="EMBL" id="KZF20970.1"/>
    </source>
</evidence>
<feature type="region of interest" description="Disordered" evidence="6">
    <location>
        <begin position="1"/>
        <end position="53"/>
    </location>
</feature>
<dbReference type="SUPFAM" id="SSF103473">
    <property type="entry name" value="MFS general substrate transporter"/>
    <property type="match status" value="1"/>
</dbReference>
<keyword evidence="4 7" id="KW-1133">Transmembrane helix</keyword>
<dbReference type="Proteomes" id="UP000076632">
    <property type="component" value="Unassembled WGS sequence"/>
</dbReference>
<dbReference type="STRING" id="1328760.A0A165FH11"/>
<dbReference type="InParanoid" id="A0A165FH11"/>
<name>A0A165FH11_XYLHT</name>
<dbReference type="GO" id="GO:0022857">
    <property type="term" value="F:transmembrane transporter activity"/>
    <property type="evidence" value="ECO:0007669"/>
    <property type="project" value="InterPro"/>
</dbReference>
<evidence type="ECO:0000256" key="1">
    <source>
        <dbReference type="ARBA" id="ARBA00004141"/>
    </source>
</evidence>
<gene>
    <name evidence="9" type="ORF">L228DRAFT_256677</name>
</gene>
<dbReference type="OrthoDB" id="5296287at2759"/>
<feature type="transmembrane region" description="Helical" evidence="7">
    <location>
        <begin position="96"/>
        <end position="118"/>
    </location>
</feature>
<dbReference type="EMBL" id="KV407462">
    <property type="protein sequence ID" value="KZF20970.1"/>
    <property type="molecule type" value="Genomic_DNA"/>
</dbReference>
<dbReference type="InterPro" id="IPR020846">
    <property type="entry name" value="MFS_dom"/>
</dbReference>
<evidence type="ECO:0000256" key="7">
    <source>
        <dbReference type="SAM" id="Phobius"/>
    </source>
</evidence>
<keyword evidence="3 7" id="KW-0812">Transmembrane</keyword>
<feature type="domain" description="Major facilitator superfamily (MFS) profile" evidence="8">
    <location>
        <begin position="64"/>
        <end position="493"/>
    </location>
</feature>
<reference evidence="9 10" key="1">
    <citation type="journal article" date="2016" name="Fungal Biol.">
        <title>The genome of Xylona heveae provides a window into fungal endophytism.</title>
        <authorList>
            <person name="Gazis R."/>
            <person name="Kuo A."/>
            <person name="Riley R."/>
            <person name="LaButti K."/>
            <person name="Lipzen A."/>
            <person name="Lin J."/>
            <person name="Amirebrahimi M."/>
            <person name="Hesse C.N."/>
            <person name="Spatafora J.W."/>
            <person name="Henrissat B."/>
            <person name="Hainaut M."/>
            <person name="Grigoriev I.V."/>
            <person name="Hibbett D.S."/>
        </authorList>
    </citation>
    <scope>NUCLEOTIDE SEQUENCE [LARGE SCALE GENOMIC DNA]</scope>
    <source>
        <strain evidence="9 10">TC161</strain>
    </source>
</reference>
<dbReference type="Pfam" id="PF07690">
    <property type="entry name" value="MFS_1"/>
    <property type="match status" value="1"/>
</dbReference>
<evidence type="ECO:0000256" key="5">
    <source>
        <dbReference type="ARBA" id="ARBA00023136"/>
    </source>
</evidence>
<dbReference type="Gene3D" id="1.20.1250.20">
    <property type="entry name" value="MFS general substrate transporter like domains"/>
    <property type="match status" value="1"/>
</dbReference>
<keyword evidence="5 7" id="KW-0472">Membrane</keyword>
<evidence type="ECO:0000256" key="3">
    <source>
        <dbReference type="ARBA" id="ARBA00022692"/>
    </source>
</evidence>
<evidence type="ECO:0000256" key="6">
    <source>
        <dbReference type="SAM" id="MobiDB-lite"/>
    </source>
</evidence>
<dbReference type="GeneID" id="28899073"/>
<accession>A0A165FH11</accession>
<feature type="transmembrane region" description="Helical" evidence="7">
    <location>
        <begin position="62"/>
        <end position="84"/>
    </location>
</feature>
<evidence type="ECO:0000313" key="10">
    <source>
        <dbReference type="Proteomes" id="UP000076632"/>
    </source>
</evidence>
<feature type="transmembrane region" description="Helical" evidence="7">
    <location>
        <begin position="373"/>
        <end position="392"/>
    </location>
</feature>
<dbReference type="RefSeq" id="XP_018186525.1">
    <property type="nucleotide sequence ID" value="XM_018333936.1"/>
</dbReference>
<feature type="transmembrane region" description="Helical" evidence="7">
    <location>
        <begin position="189"/>
        <end position="207"/>
    </location>
</feature>
<comment type="subcellular location">
    <subcellularLocation>
        <location evidence="1">Membrane</location>
        <topology evidence="1">Multi-pass membrane protein</topology>
    </subcellularLocation>
</comment>
<dbReference type="InterPro" id="IPR036259">
    <property type="entry name" value="MFS_trans_sf"/>
</dbReference>
<protein>
    <submittedName>
        <fullName evidence="9">MFS general substrate transporter</fullName>
    </submittedName>
</protein>
<sequence length="500" mass="54443">MSEKSSQLETPAQLDLESGPESASRAAEDGKPVQQENDPNIIDWDGPDDPEKPMNWPKYRKAGIIATVCMLRFVTPLASSMMAAGLVQIEEDFKNAGVMFITFSVSIYIIGFGLGPLALAPLSEVYGRNIIYHIGNIMFTGFTVGCGASPNAGSLFTFRLLSGIVGGVPLTNAGGTISDIVPVNRRGSIMTLFTLCMLVGPVIGPTVGGFLSEAAGWRWIFWLLTIMSGLATLFGLAFLRETYGPVLLERKAARLRKETGNPLLRGKGKIDLPYRQLLFRNLSRPTRMLIYSPVILGVSLYMALVYGVIYLLFTTFSVVFQKTYGFSEGIAGLSYLGTGVGMVIALFSMGWYSDAIHIRLTKKYGTELPEYRLAPLLPGTIALPIGLFIYGWTAQYKVHWIVPIIGTAFVGIATTGSFNTIQIYLVDAYTVHAASALAANSLVRSLAGGLVPLGGPSLYSNLGLGWGNSLLAFLAIFFAIFPLLFYKFGERWRKRYSVSF</sequence>
<feature type="transmembrane region" description="Helical" evidence="7">
    <location>
        <begin position="156"/>
        <end position="177"/>
    </location>
</feature>
<evidence type="ECO:0000256" key="2">
    <source>
        <dbReference type="ARBA" id="ARBA00008335"/>
    </source>
</evidence>
<feature type="transmembrane region" description="Helical" evidence="7">
    <location>
        <begin position="289"/>
        <end position="313"/>
    </location>
</feature>
<evidence type="ECO:0000256" key="4">
    <source>
        <dbReference type="ARBA" id="ARBA00022989"/>
    </source>
</evidence>
<dbReference type="CDD" id="cd17323">
    <property type="entry name" value="MFS_Tpo1_MDR_like"/>
    <property type="match status" value="1"/>
</dbReference>
<feature type="compositionally biased region" description="Polar residues" evidence="6">
    <location>
        <begin position="1"/>
        <end position="10"/>
    </location>
</feature>
<dbReference type="InterPro" id="IPR011701">
    <property type="entry name" value="MFS"/>
</dbReference>
<feature type="transmembrane region" description="Helical" evidence="7">
    <location>
        <begin position="398"/>
        <end position="416"/>
    </location>
</feature>
<dbReference type="PANTHER" id="PTHR23502">
    <property type="entry name" value="MAJOR FACILITATOR SUPERFAMILY"/>
    <property type="match status" value="1"/>
</dbReference>
<dbReference type="GO" id="GO:0016020">
    <property type="term" value="C:membrane"/>
    <property type="evidence" value="ECO:0007669"/>
    <property type="project" value="UniProtKB-SubCell"/>
</dbReference>
<dbReference type="PROSITE" id="PS50850">
    <property type="entry name" value="MFS"/>
    <property type="match status" value="1"/>
</dbReference>
<evidence type="ECO:0000259" key="8">
    <source>
        <dbReference type="PROSITE" id="PS50850"/>
    </source>
</evidence>
<comment type="similarity">
    <text evidence="2">Belongs to the major facilitator superfamily.</text>
</comment>
<keyword evidence="10" id="KW-1185">Reference proteome</keyword>
<feature type="transmembrane region" description="Helical" evidence="7">
    <location>
        <begin position="130"/>
        <end position="150"/>
    </location>
</feature>